<reference evidence="2" key="1">
    <citation type="journal article" date="2014" name="Int. J. Syst. Evol. Microbiol.">
        <title>Complete genome sequence of Corynebacterium casei LMG S-19264T (=DSM 44701T), isolated from a smear-ripened cheese.</title>
        <authorList>
            <consortium name="US DOE Joint Genome Institute (JGI-PGF)"/>
            <person name="Walter F."/>
            <person name="Albersmeier A."/>
            <person name="Kalinowski J."/>
            <person name="Ruckert C."/>
        </authorList>
    </citation>
    <scope>NUCLEOTIDE SEQUENCE</scope>
    <source>
        <strain evidence="2">CGMCC 4.7201</strain>
    </source>
</reference>
<dbReference type="RefSeq" id="WP_229698687.1">
    <property type="nucleotide sequence ID" value="NZ_BMMS01000021.1"/>
</dbReference>
<keyword evidence="1" id="KW-0732">Signal</keyword>
<feature type="chain" id="PRO_5038909726" description="DUF3515 domain-containing protein" evidence="1">
    <location>
        <begin position="22"/>
        <end position="170"/>
    </location>
</feature>
<gene>
    <name evidence="2" type="ORF">GCM10012280_47390</name>
</gene>
<dbReference type="EMBL" id="BMMS01000021">
    <property type="protein sequence ID" value="GGO93871.1"/>
    <property type="molecule type" value="Genomic_DNA"/>
</dbReference>
<sequence length="170" mass="18493">MRHRNHRPRFRTWFWSAPLCAAGLLLSLTGCSGGAVDTEPPPSPDGATARLCKALHRALPDKVNGLERRGTDPDSDLTAAWGGKPVVLRCGVPLPSELTPGTEDYNPSAPSVGANGVYWLPRKSREGVRFVTVEREANVEVWVPRDYAPGYPDALLDLADAVKKTVPERL</sequence>
<dbReference type="InterPro" id="IPR021903">
    <property type="entry name" value="DUF3515"/>
</dbReference>
<dbReference type="PROSITE" id="PS51257">
    <property type="entry name" value="PROKAR_LIPOPROTEIN"/>
    <property type="match status" value="1"/>
</dbReference>
<protein>
    <recommendedName>
        <fullName evidence="4">DUF3515 domain-containing protein</fullName>
    </recommendedName>
</protein>
<dbReference type="Proteomes" id="UP000641932">
    <property type="component" value="Unassembled WGS sequence"/>
</dbReference>
<evidence type="ECO:0000313" key="3">
    <source>
        <dbReference type="Proteomes" id="UP000641932"/>
    </source>
</evidence>
<reference evidence="2" key="2">
    <citation type="submission" date="2020-09" db="EMBL/GenBank/DDBJ databases">
        <authorList>
            <person name="Sun Q."/>
            <person name="Zhou Y."/>
        </authorList>
    </citation>
    <scope>NUCLEOTIDE SEQUENCE</scope>
    <source>
        <strain evidence="2">CGMCC 4.7201</strain>
    </source>
</reference>
<evidence type="ECO:0008006" key="4">
    <source>
        <dbReference type="Google" id="ProtNLM"/>
    </source>
</evidence>
<accession>A0A918DZH0</accession>
<evidence type="ECO:0000256" key="1">
    <source>
        <dbReference type="SAM" id="SignalP"/>
    </source>
</evidence>
<organism evidence="2 3">
    <name type="scientific">Wenjunlia tyrosinilytica</name>
    <dbReference type="NCBI Taxonomy" id="1544741"/>
    <lineage>
        <taxon>Bacteria</taxon>
        <taxon>Bacillati</taxon>
        <taxon>Actinomycetota</taxon>
        <taxon>Actinomycetes</taxon>
        <taxon>Kitasatosporales</taxon>
        <taxon>Streptomycetaceae</taxon>
        <taxon>Wenjunlia</taxon>
    </lineage>
</organism>
<dbReference type="AlphaFoldDB" id="A0A918DZH0"/>
<evidence type="ECO:0000313" key="2">
    <source>
        <dbReference type="EMBL" id="GGO93871.1"/>
    </source>
</evidence>
<feature type="signal peptide" evidence="1">
    <location>
        <begin position="1"/>
        <end position="21"/>
    </location>
</feature>
<comment type="caution">
    <text evidence="2">The sequence shown here is derived from an EMBL/GenBank/DDBJ whole genome shotgun (WGS) entry which is preliminary data.</text>
</comment>
<proteinExistence type="predicted"/>
<keyword evidence="3" id="KW-1185">Reference proteome</keyword>
<name>A0A918DZH0_9ACTN</name>
<dbReference type="Pfam" id="PF12028">
    <property type="entry name" value="DUF3515"/>
    <property type="match status" value="1"/>
</dbReference>